<keyword evidence="4" id="KW-1185">Reference proteome</keyword>
<reference evidence="3 4" key="1">
    <citation type="submission" date="2016-09" db="EMBL/GenBank/DDBJ databases">
        <title>genome sequence of Mycobacterium sp. 739 SCH.</title>
        <authorList>
            <person name="Greninger A.L."/>
            <person name="Qin X."/>
            <person name="Jerome K."/>
            <person name="Vora S."/>
            <person name="Quinn K."/>
        </authorList>
    </citation>
    <scope>NUCLEOTIDE SEQUENCE [LARGE SCALE GENOMIC DNA]</scope>
    <source>
        <strain evidence="3 4">SCH</strain>
    </source>
</reference>
<dbReference type="OrthoDB" id="4485728at2"/>
<dbReference type="EMBL" id="MCHX01000002">
    <property type="protein sequence ID" value="OFJ55564.1"/>
    <property type="molecule type" value="Genomic_DNA"/>
</dbReference>
<gene>
    <name evidence="3" type="ORF">BEL07_01265</name>
</gene>
<feature type="signal peptide" evidence="1">
    <location>
        <begin position="1"/>
        <end position="22"/>
    </location>
</feature>
<sequence>MKALLVAALAAAALVTAAPAAAEEPDDSFLEVIEIIGIPVDDPASAVASARGACAALDGGTSVPVAVDRVASATGLTEDEGAYFVGVAIGAYCPQHEDLLS</sequence>
<accession>A0A1E8QC11</accession>
<keyword evidence="1" id="KW-0732">Signal</keyword>
<evidence type="ECO:0000259" key="2">
    <source>
        <dbReference type="Pfam" id="PF05305"/>
    </source>
</evidence>
<name>A0A1E8QC11_9MYCO</name>
<proteinExistence type="predicted"/>
<feature type="domain" description="DUF732" evidence="2">
    <location>
        <begin position="26"/>
        <end position="95"/>
    </location>
</feature>
<dbReference type="Pfam" id="PF05305">
    <property type="entry name" value="DUF732"/>
    <property type="match status" value="1"/>
</dbReference>
<protein>
    <recommendedName>
        <fullName evidence="2">DUF732 domain-containing protein</fullName>
    </recommendedName>
</protein>
<evidence type="ECO:0000313" key="4">
    <source>
        <dbReference type="Proteomes" id="UP000178953"/>
    </source>
</evidence>
<dbReference type="Proteomes" id="UP000178953">
    <property type="component" value="Unassembled WGS sequence"/>
</dbReference>
<dbReference type="InterPro" id="IPR007969">
    <property type="entry name" value="DUF732"/>
</dbReference>
<dbReference type="RefSeq" id="WP_070351303.1">
    <property type="nucleotide sequence ID" value="NZ_CP043474.1"/>
</dbReference>
<evidence type="ECO:0000256" key="1">
    <source>
        <dbReference type="SAM" id="SignalP"/>
    </source>
</evidence>
<feature type="chain" id="PRO_5030027215" description="DUF732 domain-containing protein" evidence="1">
    <location>
        <begin position="23"/>
        <end position="101"/>
    </location>
</feature>
<organism evidence="3 4">
    <name type="scientific">Mycolicibacterium grossiae</name>
    <dbReference type="NCBI Taxonomy" id="1552759"/>
    <lineage>
        <taxon>Bacteria</taxon>
        <taxon>Bacillati</taxon>
        <taxon>Actinomycetota</taxon>
        <taxon>Actinomycetes</taxon>
        <taxon>Mycobacteriales</taxon>
        <taxon>Mycobacteriaceae</taxon>
        <taxon>Mycolicibacterium</taxon>
    </lineage>
</organism>
<dbReference type="AlphaFoldDB" id="A0A1E8QC11"/>
<comment type="caution">
    <text evidence="3">The sequence shown here is derived from an EMBL/GenBank/DDBJ whole genome shotgun (WGS) entry which is preliminary data.</text>
</comment>
<evidence type="ECO:0000313" key="3">
    <source>
        <dbReference type="EMBL" id="OFJ55564.1"/>
    </source>
</evidence>